<dbReference type="InterPro" id="IPR014756">
    <property type="entry name" value="Ig_E-set"/>
</dbReference>
<feature type="domain" description="Galactose oxidase-like Early set" evidence="4">
    <location>
        <begin position="456"/>
        <end position="562"/>
    </location>
</feature>
<keyword evidence="1 2" id="KW-0732">Signal</keyword>
<evidence type="ECO:0000256" key="2">
    <source>
        <dbReference type="SAM" id="SignalP"/>
    </source>
</evidence>
<dbReference type="PANTHER" id="PTHR32208">
    <property type="entry name" value="SECRETED PROTEIN-RELATED"/>
    <property type="match status" value="1"/>
</dbReference>
<reference evidence="5 6" key="1">
    <citation type="journal article" date="2018" name="PLoS Genet.">
        <title>Population sequencing reveals clonal diversity and ancestral inbreeding in the grapevine cultivar Chardonnay.</title>
        <authorList>
            <person name="Roach M.J."/>
            <person name="Johnson D.L."/>
            <person name="Bohlmann J."/>
            <person name="van Vuuren H.J."/>
            <person name="Jones S.J."/>
            <person name="Pretorius I.S."/>
            <person name="Schmidt S.A."/>
            <person name="Borneman A.R."/>
        </authorList>
    </citation>
    <scope>NUCLEOTIDE SEQUENCE [LARGE SCALE GENOMIC DNA]</scope>
    <source>
        <strain evidence="6">cv. Chardonnay</strain>
        <tissue evidence="5">Leaf</tissue>
    </source>
</reference>
<dbReference type="EMBL" id="QGNW01001763">
    <property type="protein sequence ID" value="RVW31287.1"/>
    <property type="molecule type" value="Genomic_DNA"/>
</dbReference>
<dbReference type="Gramene" id="Vitis01g01051.t01">
    <property type="protein sequence ID" value="Vitis01g01051.t01.CDS"/>
    <property type="gene ID" value="Vitis01g01051"/>
</dbReference>
<dbReference type="CDD" id="cd02851">
    <property type="entry name" value="E_set_GO_C"/>
    <property type="match status" value="1"/>
</dbReference>
<evidence type="ECO:0000256" key="1">
    <source>
        <dbReference type="ARBA" id="ARBA00022729"/>
    </source>
</evidence>
<dbReference type="InterPro" id="IPR015202">
    <property type="entry name" value="GO-like_E_set"/>
</dbReference>
<evidence type="ECO:0000313" key="6">
    <source>
        <dbReference type="Proteomes" id="UP000288805"/>
    </source>
</evidence>
<comment type="caution">
    <text evidence="5">The sequence shown here is derived from an EMBL/GenBank/DDBJ whole genome shotgun (WGS) entry which is preliminary data.</text>
</comment>
<dbReference type="InterPro" id="IPR013783">
    <property type="entry name" value="Ig-like_fold"/>
</dbReference>
<protein>
    <submittedName>
        <fullName evidence="5">Aldehyde oxidase GLOX</fullName>
    </submittedName>
</protein>
<dbReference type="AlphaFoldDB" id="A0A438D762"/>
<dbReference type="InterPro" id="IPR011043">
    <property type="entry name" value="Gal_Oxase/kelch_b-propeller"/>
</dbReference>
<dbReference type="InterPro" id="IPR037293">
    <property type="entry name" value="Gal_Oxidase_central_sf"/>
</dbReference>
<dbReference type="Pfam" id="PF09118">
    <property type="entry name" value="GO-like_E_set"/>
    <property type="match status" value="1"/>
</dbReference>
<sequence>MVTKKSSFLMSLIKFLSLMPLSTFGFDISTPSSNNGGSWFLLHSSIGISAMHMQILHNNKIIIFDRTDFGASNLSLPDGHCRSDPNDMALKVDCTAHSLLYDVLLNSIRPLMLQTDTWCSSGSVIADGTLIQTGGYNDGERVARTFTPCNDDQCDWKELPEYLSVRRWYASNQILPDGRIIVVGGRNAFSYEFFPKNTLNSTSQPNYYLKFLKDTRDPKEENNLYPFLHLLPDGNLFIFANKRSISFDYTQNRVVKEFPVIPGEDSRSYPSTGSSVMLPLRLTSGNQSQSPEVEILVCGGAPKGSYSKAERGTYISASKTCGRIKVTDPNPKWVMEQMPMPRVMSDMIILPTGDVLLINGASNGTAGWEDGRNPVLNPVLYRSYASDPSQRFWVLNPSRTPRMYHSGAVLVPDGRVIVGGSNPHRVYNFTAYPYPTELGLEAFSPPYLAPRYSYLRPSILSIETPQNVLLYRGSFSISLTLSLYLRSRGIEVMIMTPSFTTHSFAMNQRAVVLNVTSMAQLSLFAYKLVVSGPQKTAIAPPGYYMLFVVHAGTPSQGVWVKVQ</sequence>
<dbReference type="Gene3D" id="2.130.10.80">
    <property type="entry name" value="Galactose oxidase/kelch, beta-propeller"/>
    <property type="match status" value="1"/>
</dbReference>
<dbReference type="SUPFAM" id="SSF50965">
    <property type="entry name" value="Galactose oxidase, central domain"/>
    <property type="match status" value="1"/>
</dbReference>
<dbReference type="SUPFAM" id="SSF81296">
    <property type="entry name" value="E set domains"/>
    <property type="match status" value="1"/>
</dbReference>
<dbReference type="InterPro" id="IPR009880">
    <property type="entry name" value="Glyoxal_oxidase_N"/>
</dbReference>
<gene>
    <name evidence="5" type="primary">GLOX_7</name>
    <name evidence="5" type="ORF">CK203_100326</name>
</gene>
<dbReference type="Pfam" id="PF07250">
    <property type="entry name" value="Glyoxal_oxid_N"/>
    <property type="match status" value="1"/>
</dbReference>
<feature type="signal peptide" evidence="2">
    <location>
        <begin position="1"/>
        <end position="25"/>
    </location>
</feature>
<evidence type="ECO:0000259" key="3">
    <source>
        <dbReference type="Pfam" id="PF07250"/>
    </source>
</evidence>
<name>A0A438D762_VITVI</name>
<evidence type="ECO:0000313" key="5">
    <source>
        <dbReference type="EMBL" id="RVW31287.1"/>
    </source>
</evidence>
<feature type="domain" description="Glyoxal oxidase N-terminal" evidence="3">
    <location>
        <begin position="51"/>
        <end position="447"/>
    </location>
</feature>
<dbReference type="Proteomes" id="UP000288805">
    <property type="component" value="Unassembled WGS sequence"/>
</dbReference>
<proteinExistence type="predicted"/>
<dbReference type="Gene3D" id="2.60.40.10">
    <property type="entry name" value="Immunoglobulins"/>
    <property type="match status" value="1"/>
</dbReference>
<evidence type="ECO:0000259" key="4">
    <source>
        <dbReference type="Pfam" id="PF09118"/>
    </source>
</evidence>
<dbReference type="PANTHER" id="PTHR32208:SF57">
    <property type="entry name" value="F14L17.20 PROTEIN"/>
    <property type="match status" value="1"/>
</dbReference>
<accession>A0A438D762</accession>
<dbReference type="OrthoDB" id="2019572at2759"/>
<feature type="chain" id="PRO_5019463396" evidence="2">
    <location>
        <begin position="26"/>
        <end position="563"/>
    </location>
</feature>
<organism evidence="5 6">
    <name type="scientific">Vitis vinifera</name>
    <name type="common">Grape</name>
    <dbReference type="NCBI Taxonomy" id="29760"/>
    <lineage>
        <taxon>Eukaryota</taxon>
        <taxon>Viridiplantae</taxon>
        <taxon>Streptophyta</taxon>
        <taxon>Embryophyta</taxon>
        <taxon>Tracheophyta</taxon>
        <taxon>Spermatophyta</taxon>
        <taxon>Magnoliopsida</taxon>
        <taxon>eudicotyledons</taxon>
        <taxon>Gunneridae</taxon>
        <taxon>Pentapetalae</taxon>
        <taxon>rosids</taxon>
        <taxon>Vitales</taxon>
        <taxon>Vitaceae</taxon>
        <taxon>Viteae</taxon>
        <taxon>Vitis</taxon>
    </lineage>
</organism>